<keyword evidence="3" id="KW-0479">Metal-binding</keyword>
<dbReference type="STRING" id="660470.Theba_0564"/>
<dbReference type="Gene3D" id="3.40.50.280">
    <property type="entry name" value="Cobalamin-binding domain"/>
    <property type="match status" value="1"/>
</dbReference>
<evidence type="ECO:0000313" key="8">
    <source>
        <dbReference type="EMBL" id="AFK06286.1"/>
    </source>
</evidence>
<reference evidence="8 9" key="1">
    <citation type="journal article" date="2012" name="Genome Biol. Evol.">
        <title>Genome Sequence of the Mesophilic Thermotogales Bacterium Mesotoga prima MesG1.Ag.4.2 Reveals the Largest Thermotogales Genome To Date.</title>
        <authorList>
            <person name="Zhaxybayeva O."/>
            <person name="Swithers K.S."/>
            <person name="Foght J."/>
            <person name="Green A.G."/>
            <person name="Bruce D."/>
            <person name="Detter C."/>
            <person name="Han S."/>
            <person name="Teshima H."/>
            <person name="Han J."/>
            <person name="Woyke T."/>
            <person name="Pitluck S."/>
            <person name="Nolan M."/>
            <person name="Ivanova N."/>
            <person name="Pati A."/>
            <person name="Land M.L."/>
            <person name="Dlutek M."/>
            <person name="Doolittle W.F."/>
            <person name="Noll K.M."/>
            <person name="Nesbo C.L."/>
        </authorList>
    </citation>
    <scope>NUCLEOTIDE SEQUENCE [LARGE SCALE GENOMIC DNA]</scope>
    <source>
        <strain evidence="9">mesG1.Ag.4.2</strain>
    </source>
</reference>
<feature type="domain" description="Radical SAM core" evidence="7">
    <location>
        <begin position="187"/>
        <end position="411"/>
    </location>
</feature>
<dbReference type="SMART" id="SM00729">
    <property type="entry name" value="Elp3"/>
    <property type="match status" value="1"/>
</dbReference>
<dbReference type="Gene3D" id="3.80.30.20">
    <property type="entry name" value="tm_1862 like domain"/>
    <property type="match status" value="1"/>
</dbReference>
<evidence type="ECO:0000256" key="3">
    <source>
        <dbReference type="ARBA" id="ARBA00022723"/>
    </source>
</evidence>
<dbReference type="KEGG" id="mpg:Theba_0564"/>
<dbReference type="InterPro" id="IPR006158">
    <property type="entry name" value="Cobalamin-bd"/>
</dbReference>
<dbReference type="SFLD" id="SFLDG01082">
    <property type="entry name" value="B12-binding_domain_containing"/>
    <property type="match status" value="1"/>
</dbReference>
<organism evidence="8 9">
    <name type="scientific">Mesotoga prima MesG1.Ag.4.2</name>
    <dbReference type="NCBI Taxonomy" id="660470"/>
    <lineage>
        <taxon>Bacteria</taxon>
        <taxon>Thermotogati</taxon>
        <taxon>Thermotogota</taxon>
        <taxon>Thermotogae</taxon>
        <taxon>Kosmotogales</taxon>
        <taxon>Kosmotogaceae</taxon>
        <taxon>Mesotoga</taxon>
    </lineage>
</organism>
<dbReference type="SUPFAM" id="SSF102114">
    <property type="entry name" value="Radical SAM enzymes"/>
    <property type="match status" value="1"/>
</dbReference>
<dbReference type="CDD" id="cd01335">
    <property type="entry name" value="Radical_SAM"/>
    <property type="match status" value="1"/>
</dbReference>
<dbReference type="Pfam" id="PF04055">
    <property type="entry name" value="Radical_SAM"/>
    <property type="match status" value="1"/>
</dbReference>
<dbReference type="PANTHER" id="PTHR43409">
    <property type="entry name" value="ANAEROBIC MAGNESIUM-PROTOPORPHYRIN IX MONOMETHYL ESTER CYCLASE-RELATED"/>
    <property type="match status" value="1"/>
</dbReference>
<dbReference type="GO" id="GO:0005829">
    <property type="term" value="C:cytosol"/>
    <property type="evidence" value="ECO:0007669"/>
    <property type="project" value="TreeGrafter"/>
</dbReference>
<dbReference type="GO" id="GO:0051536">
    <property type="term" value="F:iron-sulfur cluster binding"/>
    <property type="evidence" value="ECO:0007669"/>
    <property type="project" value="UniProtKB-KW"/>
</dbReference>
<evidence type="ECO:0000259" key="7">
    <source>
        <dbReference type="PROSITE" id="PS51918"/>
    </source>
</evidence>
<evidence type="ECO:0000313" key="9">
    <source>
        <dbReference type="Proteomes" id="UP000002881"/>
    </source>
</evidence>
<keyword evidence="5" id="KW-0411">Iron-sulfur</keyword>
<dbReference type="GO" id="GO:0046872">
    <property type="term" value="F:metal ion binding"/>
    <property type="evidence" value="ECO:0007669"/>
    <property type="project" value="UniProtKB-KW"/>
</dbReference>
<dbReference type="SUPFAM" id="SSF52242">
    <property type="entry name" value="Cobalamin (vitamin B12)-binding domain"/>
    <property type="match status" value="1"/>
</dbReference>
<comment type="cofactor">
    <cofactor evidence="1">
        <name>[4Fe-4S] cluster</name>
        <dbReference type="ChEBI" id="CHEBI:49883"/>
    </cofactor>
</comment>
<dbReference type="HOGENOM" id="CLU_021572_4_3_0"/>
<gene>
    <name evidence="8" type="ORF">Theba_0564</name>
</gene>
<evidence type="ECO:0000259" key="6">
    <source>
        <dbReference type="PROSITE" id="PS51332"/>
    </source>
</evidence>
<dbReference type="eggNOG" id="COG1032">
    <property type="taxonomic scope" value="Bacteria"/>
</dbReference>
<dbReference type="PROSITE" id="PS51332">
    <property type="entry name" value="B12_BINDING"/>
    <property type="match status" value="1"/>
</dbReference>
<accession>I2F2Y3</accession>
<dbReference type="InterPro" id="IPR006638">
    <property type="entry name" value="Elp3/MiaA/NifB-like_rSAM"/>
</dbReference>
<dbReference type="GO" id="GO:0031419">
    <property type="term" value="F:cobalamin binding"/>
    <property type="evidence" value="ECO:0007669"/>
    <property type="project" value="InterPro"/>
</dbReference>
<evidence type="ECO:0000256" key="2">
    <source>
        <dbReference type="ARBA" id="ARBA00022691"/>
    </source>
</evidence>
<name>I2F2Y3_9BACT</name>
<keyword evidence="4" id="KW-0408">Iron</keyword>
<dbReference type="Pfam" id="PF02310">
    <property type="entry name" value="B12-binding"/>
    <property type="match status" value="1"/>
</dbReference>
<dbReference type="InterPro" id="IPR007197">
    <property type="entry name" value="rSAM"/>
</dbReference>
<keyword evidence="9" id="KW-1185">Reference proteome</keyword>
<dbReference type="SFLD" id="SFLDS00029">
    <property type="entry name" value="Radical_SAM"/>
    <property type="match status" value="1"/>
</dbReference>
<dbReference type="Proteomes" id="UP000002881">
    <property type="component" value="Chromosome"/>
</dbReference>
<evidence type="ECO:0000256" key="1">
    <source>
        <dbReference type="ARBA" id="ARBA00001966"/>
    </source>
</evidence>
<feature type="domain" description="B12-binding" evidence="6">
    <location>
        <begin position="1"/>
        <end position="173"/>
    </location>
</feature>
<dbReference type="InterPro" id="IPR036724">
    <property type="entry name" value="Cobalamin-bd_sf"/>
</dbReference>
<proteinExistence type="predicted"/>
<dbReference type="InterPro" id="IPR051198">
    <property type="entry name" value="BchE-like"/>
</dbReference>
<evidence type="ECO:0000256" key="5">
    <source>
        <dbReference type="ARBA" id="ARBA00023014"/>
    </source>
</evidence>
<dbReference type="AlphaFoldDB" id="I2F2Y3"/>
<protein>
    <submittedName>
        <fullName evidence="8">Fe-S oxidoreductase</fullName>
    </submittedName>
</protein>
<dbReference type="InterPro" id="IPR058240">
    <property type="entry name" value="rSAM_sf"/>
</dbReference>
<dbReference type="GO" id="GO:0003824">
    <property type="term" value="F:catalytic activity"/>
    <property type="evidence" value="ECO:0007669"/>
    <property type="project" value="InterPro"/>
</dbReference>
<dbReference type="InterPro" id="IPR023404">
    <property type="entry name" value="rSAM_horseshoe"/>
</dbReference>
<dbReference type="EMBL" id="CP003532">
    <property type="protein sequence ID" value="AFK06286.1"/>
    <property type="molecule type" value="Genomic_DNA"/>
</dbReference>
<keyword evidence="2" id="KW-0949">S-adenosyl-L-methionine</keyword>
<dbReference type="PANTHER" id="PTHR43409:SF15">
    <property type="entry name" value="PUTATIVE-RELATED"/>
    <property type="match status" value="1"/>
</dbReference>
<sequence length="434" mass="49392">MSAYDYWLKPLGLLYISSLLKHIGIQSILIDCLDRYDDELITFSPKFGEKYYGTGKFLESEIPKPRSIASIPRRFKRFGFPEEVLRKKIRQVKNVDCVFVTSMMTYWHYGVHDTIRIIKDEMPSVPVVLGGVYATLLPEHARRYSGADKVCPGTGTEPLKKALGFLGINETLDFDWFDELDPDYSVYKSARYAVLISSLGCPFKCTYCASSLLWNSFVRRDPVKTARFVKHLTASKGLSDIVFFDDAILVGSGFKRLMEEFERVGIKARFHLPNGVHARFVDRETADLMYMNNFKTIRIGLETSDPAMQNSTGGKVNLDDIFVAIENLSAAGFTSREISAYIMVNLPGQSEEDVLTSLRICEELRISPSLNEFTPIPGTVQWKELTSGGVFDEDIDPLLLDNSILPYWWKEGFSPEAVQRLKEKAWSLRRRLND</sequence>
<evidence type="ECO:0000256" key="4">
    <source>
        <dbReference type="ARBA" id="ARBA00023004"/>
    </source>
</evidence>
<dbReference type="PROSITE" id="PS51918">
    <property type="entry name" value="RADICAL_SAM"/>
    <property type="match status" value="1"/>
</dbReference>